<gene>
    <name evidence="1" type="ORF">M23134_04501</name>
</gene>
<dbReference type="InterPro" id="IPR027417">
    <property type="entry name" value="P-loop_NTPase"/>
</dbReference>
<accession>A1ZW82</accession>
<protein>
    <recommendedName>
        <fullName evidence="3">Tetratricopeptide repeat domain protein</fullName>
    </recommendedName>
</protein>
<comment type="caution">
    <text evidence="1">The sequence shown here is derived from an EMBL/GenBank/DDBJ whole genome shotgun (WGS) entry which is preliminary data.</text>
</comment>
<evidence type="ECO:0008006" key="3">
    <source>
        <dbReference type="Google" id="ProtNLM"/>
    </source>
</evidence>
<reference evidence="1 2" key="1">
    <citation type="submission" date="2007-01" db="EMBL/GenBank/DDBJ databases">
        <authorList>
            <person name="Haygood M."/>
            <person name="Podell S."/>
            <person name="Anderson C."/>
            <person name="Hopkinson B."/>
            <person name="Roe K."/>
            <person name="Barbeau K."/>
            <person name="Gaasterland T."/>
            <person name="Ferriera S."/>
            <person name="Johnson J."/>
            <person name="Kravitz S."/>
            <person name="Beeson K."/>
            <person name="Sutton G."/>
            <person name="Rogers Y.-H."/>
            <person name="Friedman R."/>
            <person name="Frazier M."/>
            <person name="Venter J.C."/>
        </authorList>
    </citation>
    <scope>NUCLEOTIDE SEQUENCE [LARGE SCALE GENOMIC DNA]</scope>
    <source>
        <strain evidence="1 2">ATCC 23134</strain>
    </source>
</reference>
<evidence type="ECO:0000313" key="1">
    <source>
        <dbReference type="EMBL" id="EAY25320.1"/>
    </source>
</evidence>
<organism evidence="1 2">
    <name type="scientific">Microscilla marina ATCC 23134</name>
    <dbReference type="NCBI Taxonomy" id="313606"/>
    <lineage>
        <taxon>Bacteria</taxon>
        <taxon>Pseudomonadati</taxon>
        <taxon>Bacteroidota</taxon>
        <taxon>Cytophagia</taxon>
        <taxon>Cytophagales</taxon>
        <taxon>Microscillaceae</taxon>
        <taxon>Microscilla</taxon>
    </lineage>
</organism>
<proteinExistence type="predicted"/>
<name>A1ZW82_MICM2</name>
<dbReference type="SUPFAM" id="SSF48452">
    <property type="entry name" value="TPR-like"/>
    <property type="match status" value="1"/>
</dbReference>
<dbReference type="InterPro" id="IPR011990">
    <property type="entry name" value="TPR-like_helical_dom_sf"/>
</dbReference>
<keyword evidence="2" id="KW-1185">Reference proteome</keyword>
<dbReference type="EMBL" id="AAWS01000050">
    <property type="protein sequence ID" value="EAY25320.1"/>
    <property type="molecule type" value="Genomic_DNA"/>
</dbReference>
<evidence type="ECO:0000313" key="2">
    <source>
        <dbReference type="Proteomes" id="UP000004095"/>
    </source>
</evidence>
<dbReference type="AlphaFoldDB" id="A1ZW82"/>
<dbReference type="SUPFAM" id="SSF52540">
    <property type="entry name" value="P-loop containing nucleoside triphosphate hydrolases"/>
    <property type="match status" value="1"/>
</dbReference>
<sequence length="980" mass="112206">MDLTNIPLFKEIIQQPTIFIYGTEEVLSKDILATVSSLHKKIAHFYNIGLDRQIDDFVAIQDELDIADFNNYNVIACGIDPTSKTFLAKLKTHSKKALVFFESIGFFKHLWEKDNVTIIESSLTAYIKQLANPAKEEETEAATNTLPTQSADFIGRTRELQLHEDFMRNYDTSACKIIGGHGIGKKALLNEVTLQYYRQEGHTFVVTFKDKEANANYILNTLYPQFVEKGIELGLSNDDVKNFRLDLNNKDEEAALPKAIEQLFAAFDKLTNARIVFYNVEMVLNKPKRGRLFQINNDEIGEFFHLLLQRDGYATNQNKIYFVSTQDFDFDYVDDDDFAQLIDLRPLSVPEAKALAKHSLTQLGAEDKAGQIDGLDDFGFAKTLGGNPQLIQLFARAAARTDAAAIINNEQLGNLSDTRDKVKHLMRQATFDKIETPVMMPLALFRESFSQEWLKEQNLSTNPAEAIDYLQKHLLADVDEDKVGFYYIPVHIRRYVNDLLKQEENTLYRELHNRIGETYWTKANQGSLGSAEAYQAALYHFEQAQNYEREKEFIQKAPQRYLQKAVSSYKQAQLEDAFYYFNGVFQHNAQLLDNRNMSSFLKSAVKSGQGNPEELFAKALEIYSNDMFIRNAYADYLFKNGKLDEAEALSRQSLEINNQDFVSGILFVQILQKQGKKEEAATELARLEEVLQPHEDLDESGRRNLSQVLNMRFNLLEHYTALEAIQAQAINLLKSDGVNGSQLDSLAKAPIARDDFSKIENATATVLDHEQADKRAKRTQEAIRRRQNSRTHTQSVIEILEATNTTNKAKIEALVKEAEEIVNTAHTILDNWLLIENSNFRALFSRVSVLRHEADLNMLKDAIERSYTEREKPPATHREYLIHLIDSGQLPEAIKQFLETVEKTNRYKNLRDEFFPFLIQFNQLKNKLADASQELSETEQKTLTKVGDVLRRILKRYKPDTEDTTNYDELIESSTSSTTV</sequence>
<dbReference type="Gene3D" id="1.25.40.10">
    <property type="entry name" value="Tetratricopeptide repeat domain"/>
    <property type="match status" value="1"/>
</dbReference>
<dbReference type="Proteomes" id="UP000004095">
    <property type="component" value="Unassembled WGS sequence"/>
</dbReference>
<dbReference type="RefSeq" id="WP_002702964.1">
    <property type="nucleotide sequence ID" value="NZ_AAWS01000050.1"/>
</dbReference>